<protein>
    <submittedName>
        <fullName evidence="1">Uncharacterized protein</fullName>
    </submittedName>
</protein>
<gene>
    <name evidence="1" type="ORF">Ctma_1165</name>
</gene>
<evidence type="ECO:0000313" key="1">
    <source>
        <dbReference type="EMBL" id="WXU00450.1"/>
    </source>
</evidence>
<accession>A0AAU6PHC3</accession>
<dbReference type="EMBL" id="CP138327">
    <property type="protein sequence ID" value="WXU00450.1"/>
    <property type="molecule type" value="Genomic_DNA"/>
</dbReference>
<reference evidence="1" key="1">
    <citation type="submission" date="2023-10" db="EMBL/GenBank/DDBJ databases">
        <title>The first scallop-associated chemosynthetic bacterial symbiont.</title>
        <authorList>
            <person name="Lin Y.-T."/>
            <person name="Sun J."/>
            <person name="Ip J.C.-H."/>
            <person name="He X."/>
            <person name="Gao Z.-M."/>
            <person name="Perez M."/>
            <person name="Xu T."/>
            <person name="Qian P.-Y."/>
            <person name="Qiu J.-W."/>
        </authorList>
    </citation>
    <scope>NUCLEOTIDE SEQUENCE</scope>
    <source>
        <strain evidence="1">Gill1</strain>
    </source>
</reference>
<dbReference type="AlphaFoldDB" id="A0AAU6PHC3"/>
<organism evidence="1">
    <name type="scientific">Catillopecten margaritatus gill symbiont</name>
    <dbReference type="NCBI Taxonomy" id="3083288"/>
    <lineage>
        <taxon>Bacteria</taxon>
        <taxon>Pseudomonadati</taxon>
        <taxon>Pseudomonadota</taxon>
        <taxon>Gammaproteobacteria</taxon>
        <taxon>sulfur-oxidizing symbionts</taxon>
    </lineage>
</organism>
<name>A0AAU6PHC3_9GAMM</name>
<proteinExistence type="predicted"/>
<sequence length="77" mass="9198">MIEKSVKIDEAYHYKFEEFVKNSHGAVEIVDKNLEYDPYFYKRKKSIEETIRQVDSGEMEMIDFNTSIDKVIEKLSK</sequence>